<evidence type="ECO:0000256" key="1">
    <source>
        <dbReference type="SAM" id="Coils"/>
    </source>
</evidence>
<dbReference type="AlphaFoldDB" id="A0A2J8A606"/>
<protein>
    <recommendedName>
        <fullName evidence="4">Protein kinase domain-containing protein</fullName>
    </recommendedName>
</protein>
<evidence type="ECO:0008006" key="4">
    <source>
        <dbReference type="Google" id="ProtNLM"/>
    </source>
</evidence>
<keyword evidence="3" id="KW-1185">Reference proteome</keyword>
<gene>
    <name evidence="2" type="ORF">TSOC_005547</name>
</gene>
<feature type="coiled-coil region" evidence="1">
    <location>
        <begin position="57"/>
        <end position="109"/>
    </location>
</feature>
<evidence type="ECO:0000313" key="2">
    <source>
        <dbReference type="EMBL" id="PNH07961.1"/>
    </source>
</evidence>
<evidence type="ECO:0000313" key="3">
    <source>
        <dbReference type="Proteomes" id="UP000236333"/>
    </source>
</evidence>
<sequence>MGAAVKAVQVEIEDVKTATKAVELDIAKAMAAIEKVDGQLNEVDAQLRSASLSATDRKQLRAEKEQLRTELQQLRTELQQLRSKEEQLRNKEERLRNKEERLLKEEKQTQPARYFKRALLMSPPSQTPMRREQEDVDAGPLISNWRPTTETAAGQLPELMTPVFGRLVESLAGNTDVDQATIEVAGKLCCIGAKIYEREADLVTNVRDLLRLYLEDKQAVTINSGFTASSDRVRPDWALGNSAASPSNLFLVVEVKPGIGGSGDSHFQGANYLLHFWRGRADSDAFRNTCCPALLLEVVGPHMRLSAMAWLDRVTIFPLTPLLNLLAAHPVTDCLLMPVARALAALRTGVRELSAQHAAAAHEAEVPVVEAHATPAARQRHETAKLPLPWPIRMDSRYNAASAFQLAPHNPTYYVLLAGNGDSGGDCGVVAVVVKLCRKYGLEAHLAWAELDLAPEVRRAELLPGGWQLVEMEWLSEPEWQMLSNLPSGELGEALGAAEKALQTAHAATGMVHGDVRPPNCLVRRDAEGAGSWQVRFVDFEWAGREGQATYPACLNPDVPWPEGVGYGKQLQRAHDFQLLVASTASHATGDGQGAVRPGAVMSLSTAARDRCAMPLRKAAGVMLHRGVGVGWRQRAAAGWLRPAAPGRRLAW</sequence>
<proteinExistence type="predicted"/>
<reference evidence="2 3" key="1">
    <citation type="journal article" date="2017" name="Mol. Biol. Evol.">
        <title>The 4-celled Tetrabaena socialis nuclear genome reveals the essential components for genetic control of cell number at the origin of multicellularity in the volvocine lineage.</title>
        <authorList>
            <person name="Featherston J."/>
            <person name="Arakaki Y."/>
            <person name="Hanschen E.R."/>
            <person name="Ferris P.J."/>
            <person name="Michod R.E."/>
            <person name="Olson B.J.S.C."/>
            <person name="Nozaki H."/>
            <person name="Durand P.M."/>
        </authorList>
    </citation>
    <scope>NUCLEOTIDE SEQUENCE [LARGE SCALE GENOMIC DNA]</scope>
    <source>
        <strain evidence="2 3">NIES-571</strain>
    </source>
</reference>
<dbReference type="SUPFAM" id="SSF56112">
    <property type="entry name" value="Protein kinase-like (PK-like)"/>
    <property type="match status" value="1"/>
</dbReference>
<dbReference type="Gene3D" id="1.10.287.1490">
    <property type="match status" value="1"/>
</dbReference>
<keyword evidence="1" id="KW-0175">Coiled coil</keyword>
<accession>A0A2J8A606</accession>
<comment type="caution">
    <text evidence="2">The sequence shown here is derived from an EMBL/GenBank/DDBJ whole genome shotgun (WGS) entry which is preliminary data.</text>
</comment>
<dbReference type="OrthoDB" id="541581at2759"/>
<dbReference type="Proteomes" id="UP000236333">
    <property type="component" value="Unassembled WGS sequence"/>
</dbReference>
<name>A0A2J8A606_9CHLO</name>
<dbReference type="EMBL" id="PGGS01000152">
    <property type="protein sequence ID" value="PNH07961.1"/>
    <property type="molecule type" value="Genomic_DNA"/>
</dbReference>
<organism evidence="2 3">
    <name type="scientific">Tetrabaena socialis</name>
    <dbReference type="NCBI Taxonomy" id="47790"/>
    <lineage>
        <taxon>Eukaryota</taxon>
        <taxon>Viridiplantae</taxon>
        <taxon>Chlorophyta</taxon>
        <taxon>core chlorophytes</taxon>
        <taxon>Chlorophyceae</taxon>
        <taxon>CS clade</taxon>
        <taxon>Chlamydomonadales</taxon>
        <taxon>Tetrabaenaceae</taxon>
        <taxon>Tetrabaena</taxon>
    </lineage>
</organism>
<dbReference type="InterPro" id="IPR011009">
    <property type="entry name" value="Kinase-like_dom_sf"/>
</dbReference>